<dbReference type="InterPro" id="IPR008353">
    <property type="entry name" value="Peptidase_S1B_tx"/>
</dbReference>
<dbReference type="AlphaFoldDB" id="A0A7W9FYW0"/>
<organism evidence="8 9">
    <name type="scientific">Nonomuraea jabiensis</name>
    <dbReference type="NCBI Taxonomy" id="882448"/>
    <lineage>
        <taxon>Bacteria</taxon>
        <taxon>Bacillati</taxon>
        <taxon>Actinomycetota</taxon>
        <taxon>Actinomycetes</taxon>
        <taxon>Streptosporangiales</taxon>
        <taxon>Streptosporangiaceae</taxon>
        <taxon>Nonomuraea</taxon>
    </lineage>
</organism>
<accession>A0A7W9FYW0</accession>
<keyword evidence="4 6" id="KW-0378">Hydrolase</keyword>
<evidence type="ECO:0000259" key="7">
    <source>
        <dbReference type="Pfam" id="PF19955"/>
    </source>
</evidence>
<dbReference type="EC" id="3.4.21.-" evidence="6"/>
<keyword evidence="8" id="KW-0540">Nuclease</keyword>
<dbReference type="InterPro" id="IPR045430">
    <property type="entry name" value="EAD1"/>
</dbReference>
<proteinExistence type="inferred from homology"/>
<dbReference type="Gene3D" id="2.40.10.10">
    <property type="entry name" value="Trypsin-like serine proteases"/>
    <property type="match status" value="2"/>
</dbReference>
<dbReference type="Pfam" id="PF19955">
    <property type="entry name" value="EAD1"/>
    <property type="match status" value="1"/>
</dbReference>
<evidence type="ECO:0000256" key="3">
    <source>
        <dbReference type="ARBA" id="ARBA00022729"/>
    </source>
</evidence>
<comment type="similarity">
    <text evidence="1 6">Belongs to the peptidase S1B family.</text>
</comment>
<dbReference type="Pfam" id="PF13365">
    <property type="entry name" value="Trypsin_2"/>
    <property type="match status" value="1"/>
</dbReference>
<keyword evidence="3" id="KW-0732">Signal</keyword>
<sequence length="373" mass="41114">MDVWTALVNRGRYADLLEVGLVDSILDSLPFDYSAPEARALRDLLAEIYHRDNDIRAIAAAAKFPAGEIPYGDNARMTWHALLAAARNRDLLTELIHRILDDPPASAYRTRITELISAVPAVPPPEELLLGGQALLDAIPRVDLEYAERQTGSSPTLKDMSFLHSALRVAPGVVRLRTGFSNGNFTASGFLISRDVVLTNFHVLFDKEHHDERADVTEVWFDYETGPDGRSKKEVIFHADPATAVGDKHLDWAAIKLPCPAPAHNLPLLLAPRRVMVGEEVCIIQHPNGKPKQIAMEHNTVVYVGNDHLQYLTDTEGGSSGSPVFDDKWRVIGLHSSSDEVILKGERRVVNVGTTIRAVAEGLREAGIMFDSE</sequence>
<dbReference type="InterPro" id="IPR008256">
    <property type="entry name" value="Peptidase_S1B"/>
</dbReference>
<dbReference type="PANTHER" id="PTHR14389">
    <property type="entry name" value="SI:CH1073-475A24.1"/>
    <property type="match status" value="1"/>
</dbReference>
<evidence type="ECO:0000256" key="6">
    <source>
        <dbReference type="RuleBase" id="RU004296"/>
    </source>
</evidence>
<feature type="domain" description="Effector-associated" evidence="7">
    <location>
        <begin position="34"/>
        <end position="107"/>
    </location>
</feature>
<protein>
    <recommendedName>
        <fullName evidence="6">Serine protease</fullName>
        <ecNumber evidence="6">3.4.21.-</ecNumber>
    </recommendedName>
</protein>
<evidence type="ECO:0000256" key="5">
    <source>
        <dbReference type="ARBA" id="ARBA00022825"/>
    </source>
</evidence>
<dbReference type="RefSeq" id="WP_185067932.1">
    <property type="nucleotide sequence ID" value="NZ_JACHMB010000001.1"/>
</dbReference>
<dbReference type="SUPFAM" id="SSF50494">
    <property type="entry name" value="Trypsin-like serine proteases"/>
    <property type="match status" value="1"/>
</dbReference>
<evidence type="ECO:0000313" key="9">
    <source>
        <dbReference type="Proteomes" id="UP000579153"/>
    </source>
</evidence>
<keyword evidence="5 6" id="KW-0720">Serine protease</keyword>
<gene>
    <name evidence="8" type="ORF">HD596_000823</name>
</gene>
<dbReference type="Proteomes" id="UP000579153">
    <property type="component" value="Unassembled WGS sequence"/>
</dbReference>
<dbReference type="PRINTS" id="PR00839">
    <property type="entry name" value="V8PROTEASE"/>
</dbReference>
<dbReference type="PRINTS" id="PR01774">
    <property type="entry name" value="EXFOLTOXIN"/>
</dbReference>
<dbReference type="InterPro" id="IPR043504">
    <property type="entry name" value="Peptidase_S1_PA_chymotrypsin"/>
</dbReference>
<dbReference type="PANTHER" id="PTHR14389:SF3">
    <property type="entry name" value="PROTEIN FAM111A-LIKE"/>
    <property type="match status" value="1"/>
</dbReference>
<dbReference type="GO" id="GO:0004252">
    <property type="term" value="F:serine-type endopeptidase activity"/>
    <property type="evidence" value="ECO:0007669"/>
    <property type="project" value="InterPro"/>
</dbReference>
<dbReference type="GO" id="GO:0004519">
    <property type="term" value="F:endonuclease activity"/>
    <property type="evidence" value="ECO:0007669"/>
    <property type="project" value="UniProtKB-KW"/>
</dbReference>
<name>A0A7W9FYW0_9ACTN</name>
<comment type="caution">
    <text evidence="8">The sequence shown here is derived from an EMBL/GenBank/DDBJ whole genome shotgun (WGS) entry which is preliminary data.</text>
</comment>
<dbReference type="EMBL" id="JACHMB010000001">
    <property type="protein sequence ID" value="MBB5774067.1"/>
    <property type="molecule type" value="Genomic_DNA"/>
</dbReference>
<evidence type="ECO:0000256" key="2">
    <source>
        <dbReference type="ARBA" id="ARBA00022670"/>
    </source>
</evidence>
<reference evidence="8 9" key="1">
    <citation type="submission" date="2020-08" db="EMBL/GenBank/DDBJ databases">
        <title>Sequencing the genomes of 1000 actinobacteria strains.</title>
        <authorList>
            <person name="Klenk H.-P."/>
        </authorList>
    </citation>
    <scope>NUCLEOTIDE SEQUENCE [LARGE SCALE GENOMIC DNA]</scope>
    <source>
        <strain evidence="8 9">DSM 45507</strain>
    </source>
</reference>
<evidence type="ECO:0000313" key="8">
    <source>
        <dbReference type="EMBL" id="MBB5774067.1"/>
    </source>
</evidence>
<evidence type="ECO:0000256" key="1">
    <source>
        <dbReference type="ARBA" id="ARBA00008764"/>
    </source>
</evidence>
<keyword evidence="2 6" id="KW-0645">Protease</keyword>
<keyword evidence="9" id="KW-1185">Reference proteome</keyword>
<dbReference type="GO" id="GO:0006508">
    <property type="term" value="P:proteolysis"/>
    <property type="evidence" value="ECO:0007669"/>
    <property type="project" value="UniProtKB-KW"/>
</dbReference>
<evidence type="ECO:0000256" key="4">
    <source>
        <dbReference type="ARBA" id="ARBA00022801"/>
    </source>
</evidence>
<keyword evidence="8" id="KW-0255">Endonuclease</keyword>
<dbReference type="InterPro" id="IPR009003">
    <property type="entry name" value="Peptidase_S1_PA"/>
</dbReference>